<sequence>MVATCIPNIASWEEFITTLGPAKGNALPLVGGTKVRYCCERQTRGCLVAKMWILVYTACFPGLTTMKCPSMPSLQLSNPS</sequence>
<keyword evidence="2" id="KW-1185">Reference proteome</keyword>
<reference evidence="1 2" key="1">
    <citation type="submission" date="2019-11" db="EMBL/GenBank/DDBJ databases">
        <title>Whole genome sequence of Oryza granulata.</title>
        <authorList>
            <person name="Li W."/>
        </authorList>
    </citation>
    <scope>NUCLEOTIDE SEQUENCE [LARGE SCALE GENOMIC DNA]</scope>
    <source>
        <strain evidence="2">cv. Menghai</strain>
        <tissue evidence="1">Leaf</tissue>
    </source>
</reference>
<dbReference type="OrthoDB" id="10385134at2759"/>
<proteinExistence type="predicted"/>
<comment type="caution">
    <text evidence="1">The sequence shown here is derived from an EMBL/GenBank/DDBJ whole genome shotgun (WGS) entry which is preliminary data.</text>
</comment>
<dbReference type="AlphaFoldDB" id="A0A6G1F8W4"/>
<protein>
    <submittedName>
        <fullName evidence="1">Uncharacterized protein</fullName>
    </submittedName>
</protein>
<dbReference type="EMBL" id="SPHZ02000001">
    <property type="protein sequence ID" value="KAF0933368.1"/>
    <property type="molecule type" value="Genomic_DNA"/>
</dbReference>
<name>A0A6G1F8W4_9ORYZ</name>
<dbReference type="Proteomes" id="UP000479710">
    <property type="component" value="Unassembled WGS sequence"/>
</dbReference>
<evidence type="ECO:0000313" key="1">
    <source>
        <dbReference type="EMBL" id="KAF0933368.1"/>
    </source>
</evidence>
<evidence type="ECO:0000313" key="2">
    <source>
        <dbReference type="Proteomes" id="UP000479710"/>
    </source>
</evidence>
<organism evidence="1 2">
    <name type="scientific">Oryza meyeriana var. granulata</name>
    <dbReference type="NCBI Taxonomy" id="110450"/>
    <lineage>
        <taxon>Eukaryota</taxon>
        <taxon>Viridiplantae</taxon>
        <taxon>Streptophyta</taxon>
        <taxon>Embryophyta</taxon>
        <taxon>Tracheophyta</taxon>
        <taxon>Spermatophyta</taxon>
        <taxon>Magnoliopsida</taxon>
        <taxon>Liliopsida</taxon>
        <taxon>Poales</taxon>
        <taxon>Poaceae</taxon>
        <taxon>BOP clade</taxon>
        <taxon>Oryzoideae</taxon>
        <taxon>Oryzeae</taxon>
        <taxon>Oryzinae</taxon>
        <taxon>Oryza</taxon>
        <taxon>Oryza meyeriana</taxon>
    </lineage>
</organism>
<gene>
    <name evidence="1" type="ORF">E2562_017990</name>
</gene>
<accession>A0A6G1F8W4</accession>